<dbReference type="Gene3D" id="3.40.50.300">
    <property type="entry name" value="P-loop containing nucleotide triphosphate hydrolases"/>
    <property type="match status" value="1"/>
</dbReference>
<dbReference type="Proteomes" id="UP000435036">
    <property type="component" value="Unassembled WGS sequence"/>
</dbReference>
<evidence type="ECO:0008006" key="4">
    <source>
        <dbReference type="Google" id="ProtNLM"/>
    </source>
</evidence>
<reference evidence="2 3" key="1">
    <citation type="submission" date="2019-12" db="EMBL/GenBank/DDBJ databases">
        <authorList>
            <person name="Dong K."/>
        </authorList>
    </citation>
    <scope>NUCLEOTIDE SEQUENCE [LARGE SCALE GENOMIC DNA]</scope>
    <source>
        <strain evidence="2 3">JCM 31225</strain>
    </source>
</reference>
<comment type="caution">
    <text evidence="2">The sequence shown here is derived from an EMBL/GenBank/DDBJ whole genome shotgun (WGS) entry which is preliminary data.</text>
</comment>
<keyword evidence="3" id="KW-1185">Reference proteome</keyword>
<proteinExistence type="predicted"/>
<sequence length="980" mass="111628">MSLFYPNLVEIKCFMSNDISYPKGSEWRKWDLHIHTPYSLIQHFNGSDIDDKWETFISDLESLPEEFQVIGINDYLFIEGYKKVLEYKASGRLKNIKTILPVVEFRVKKFAGHKDFKRINFHVIFSDELKPEIIESQFLNGLSSKYHLSPGHTGISWNGLITRDSLVDLGAAIKKSVTPEQLPNYGSDLEEGFNNLNLDEEDILKLLSESTYLKGHSLTAIGKTEWESLSWNDQSIAEKKDVINKVDFVFISSETVEACHNAKAKLTEQAVNNLLLDCSDAHYNSTNLTQKDRLGKCFTWIKADPTFNGLKQVIHEPLTRVLIRDEKPDAKTDYNVIDSIRFLGNQGDYFSNEPVELNPNLNVIIGGKSSGKSLLLYHIAKTIDPIQVLEKLGVVGEKEYNLQSKINDFDFEVVWKDGHANKLSDDPDSRTRQITYVPQMYINHLAEQKGEKKLAELLDTILTQNADFKEFKEEVVQEIQEINLEISNSINEIFIIKDNYQIAQKELKEIGDKAAIEANILSIQKEINDLKSKSGFTPEEDRIFAKLVRKKEIVTKNKERVENYKEKVSDYIGVLESLKADTASTLDENVSYWTDLDGDGDRYAQNYLNENLDADKQILNTAFDSLLQKYNLAKENFDSLISKKSQALMDLNNKFTPFNAKISNQVLLNTLNEKLEQDQGKIKQIDEKQKQLQKIADYGKLLKGTILAGTGKLLNAYNRILTEISKPALSEIGNGLILKTTLELDLSSFQNGFCSLLDGRSNFNAIFGSCFNTANDYVYDEATHVKNIEVIYDKVWSSEKHNIKFKSGFGAKEAILQLLKDNFKFRYNIIYNGDDILQMSPGKRGLVLMQIILHLSNAEHPILIDQPEDNLDNRTIFNDLNEFVKSKKIQRQILLVTHNANLVVSTDAEQVIVANQNGQDKGKSNEKFQFEYISGALENTFKVPSNVGILKQMGIREHVCDILEGGEAAFQYREKKYGFK</sequence>
<gene>
    <name evidence="2" type="ORF">GQF63_14445</name>
</gene>
<protein>
    <recommendedName>
        <fullName evidence="4">DNA repair protein</fullName>
    </recommendedName>
</protein>
<dbReference type="SUPFAM" id="SSF52540">
    <property type="entry name" value="P-loop containing nucleoside triphosphate hydrolases"/>
    <property type="match status" value="1"/>
</dbReference>
<evidence type="ECO:0000313" key="3">
    <source>
        <dbReference type="Proteomes" id="UP000435036"/>
    </source>
</evidence>
<dbReference type="InterPro" id="IPR054787">
    <property type="entry name" value="TrlF_ATPase"/>
</dbReference>
<dbReference type="InterPro" id="IPR027417">
    <property type="entry name" value="P-loop_NTPase"/>
</dbReference>
<dbReference type="AlphaFoldDB" id="A0A6N8L467"/>
<dbReference type="EMBL" id="WSQA01000011">
    <property type="protein sequence ID" value="MVZ63231.1"/>
    <property type="molecule type" value="Genomic_DNA"/>
</dbReference>
<evidence type="ECO:0000256" key="1">
    <source>
        <dbReference type="SAM" id="Coils"/>
    </source>
</evidence>
<accession>A0A6N8L467</accession>
<evidence type="ECO:0000313" key="2">
    <source>
        <dbReference type="EMBL" id="MVZ63231.1"/>
    </source>
</evidence>
<feature type="coiled-coil region" evidence="1">
    <location>
        <begin position="472"/>
        <end position="533"/>
    </location>
</feature>
<keyword evidence="1" id="KW-0175">Coiled coil</keyword>
<dbReference type="NCBIfam" id="NF045780">
    <property type="entry name" value="TrlF_fam_ATP"/>
    <property type="match status" value="1"/>
</dbReference>
<organism evidence="2 3">
    <name type="scientific">Sphingobacterium humi</name>
    <dbReference type="NCBI Taxonomy" id="1796905"/>
    <lineage>
        <taxon>Bacteria</taxon>
        <taxon>Pseudomonadati</taxon>
        <taxon>Bacteroidota</taxon>
        <taxon>Sphingobacteriia</taxon>
        <taxon>Sphingobacteriales</taxon>
        <taxon>Sphingobacteriaceae</taxon>
        <taxon>Sphingobacterium</taxon>
    </lineage>
</organism>
<name>A0A6N8L467_9SPHI</name>